<proteinExistence type="predicted"/>
<dbReference type="HOGENOM" id="CLU_2341903_0_0_9"/>
<protein>
    <submittedName>
        <fullName evidence="1">Uncharacterized protein</fullName>
    </submittedName>
</protein>
<name>A3DJD8_ACET2</name>
<evidence type="ECO:0000313" key="1">
    <source>
        <dbReference type="EMBL" id="ABN54067.1"/>
    </source>
</evidence>
<dbReference type="OrthoDB" id="9131532at2"/>
<sequence>MPRGVASVFSTLQNIDMFKQIEVLFNTKGIRLELPNTNKVQVWTTEGEMLNIEKKELLQNTSDISDYLIQFWWPQMDTYILLKYPKFLFKLQNFPKV</sequence>
<evidence type="ECO:0000313" key="2">
    <source>
        <dbReference type="Proteomes" id="UP000002145"/>
    </source>
</evidence>
<accession>A3DJD8</accession>
<dbReference type="RefSeq" id="WP_003514541.1">
    <property type="nucleotide sequence ID" value="NC_009012.1"/>
</dbReference>
<organism evidence="1 2">
    <name type="scientific">Acetivibrio thermocellus (strain ATCC 27405 / DSM 1237 / JCM 9322 / NBRC 103400 / NCIMB 10682 / NRRL B-4536 / VPI 7372)</name>
    <name type="common">Clostridium thermocellum</name>
    <dbReference type="NCBI Taxonomy" id="203119"/>
    <lineage>
        <taxon>Bacteria</taxon>
        <taxon>Bacillati</taxon>
        <taxon>Bacillota</taxon>
        <taxon>Clostridia</taxon>
        <taxon>Eubacteriales</taxon>
        <taxon>Oscillospiraceae</taxon>
        <taxon>Acetivibrio</taxon>
    </lineage>
</organism>
<dbReference type="AlphaFoldDB" id="A3DJD8"/>
<dbReference type="Proteomes" id="UP000002145">
    <property type="component" value="Chromosome"/>
</dbReference>
<keyword evidence="2" id="KW-1185">Reference proteome</keyword>
<gene>
    <name evidence="1" type="ordered locus">Cthe_2869</name>
</gene>
<reference evidence="1 2" key="2">
    <citation type="journal article" date="2013" name="Biotechnol. Biofuels">
        <title>Global transcriptome analysis of Clostridium thermocellum ATCC 27405 during growth on dilute acid pretreated Populus and switchgrass.</title>
        <authorList>
            <person name="Wilson C.M."/>
            <person name="Rodriguez M.Jr."/>
            <person name="Johnson C.M."/>
            <person name="Martin S.L."/>
            <person name="Chu T.M."/>
            <person name="Wolfinger R.D."/>
            <person name="Hauser L.J."/>
            <person name="Land M.L."/>
            <person name="Klingeman D.M."/>
            <person name="Syed M.H."/>
            <person name="Ragauskas A.J."/>
            <person name="Tschaplinski T.J."/>
            <person name="Mielenz J.R."/>
            <person name="Brown S.D."/>
        </authorList>
    </citation>
    <scope>NUCLEOTIDE SEQUENCE [LARGE SCALE GENOMIC DNA]</scope>
    <source>
        <strain evidence="2">ATCC 27405 / DSM 1237 / JCM 9322 / NBRC 103400 / NCIMB 10682 / NRRL B-4536 / VPI 7372</strain>
    </source>
</reference>
<dbReference type="EMBL" id="CP000568">
    <property type="protein sequence ID" value="ABN54067.1"/>
    <property type="molecule type" value="Genomic_DNA"/>
</dbReference>
<reference evidence="2" key="1">
    <citation type="submission" date="2007-02" db="EMBL/GenBank/DDBJ databases">
        <title>Complete sequence of Clostridium thermocellum ATCC 27405.</title>
        <authorList>
            <consortium name="US DOE Joint Genome Institute"/>
            <person name="Copeland A."/>
            <person name="Lucas S."/>
            <person name="Lapidus A."/>
            <person name="Barry K."/>
            <person name="Detter J.C."/>
            <person name="Glavina del Rio T."/>
            <person name="Hammon N."/>
            <person name="Israni S."/>
            <person name="Dalin E."/>
            <person name="Tice H."/>
            <person name="Pitluck S."/>
            <person name="Chertkov O."/>
            <person name="Brettin T."/>
            <person name="Bruce D."/>
            <person name="Han C."/>
            <person name="Tapia R."/>
            <person name="Gilna P."/>
            <person name="Schmutz J."/>
            <person name="Larimer F."/>
            <person name="Land M."/>
            <person name="Hauser L."/>
            <person name="Kyrpides N."/>
            <person name="Mikhailova N."/>
            <person name="Wu J.H.D."/>
            <person name="Newcomb M."/>
            <person name="Richardson P."/>
        </authorList>
    </citation>
    <scope>NUCLEOTIDE SEQUENCE [LARGE SCALE GENOMIC DNA]</scope>
    <source>
        <strain evidence="2">ATCC 27405 / DSM 1237 / JCM 9322 / NBRC 103400 / NCIMB 10682 / NRRL B-4536 / VPI 7372</strain>
    </source>
</reference>
<dbReference type="KEGG" id="cth:Cthe_2869"/>
<dbReference type="GeneID" id="35805292"/>